<dbReference type="AlphaFoldDB" id="A0A2T6C3V8"/>
<reference evidence="1 2" key="1">
    <citation type="submission" date="2018-04" db="EMBL/GenBank/DDBJ databases">
        <title>Genomic Encyclopedia of Archaeal and Bacterial Type Strains, Phase II (KMG-II): from individual species to whole genera.</title>
        <authorList>
            <person name="Goeker M."/>
        </authorList>
    </citation>
    <scope>NUCLEOTIDE SEQUENCE [LARGE SCALE GENOMIC DNA]</scope>
    <source>
        <strain evidence="1 2">DSM 25731</strain>
    </source>
</reference>
<evidence type="ECO:0000313" key="2">
    <source>
        <dbReference type="Proteomes" id="UP000244090"/>
    </source>
</evidence>
<evidence type="ECO:0000313" key="1">
    <source>
        <dbReference type="EMBL" id="PTX63011.1"/>
    </source>
</evidence>
<protein>
    <submittedName>
        <fullName evidence="1">Uncharacterized protein</fullName>
    </submittedName>
</protein>
<dbReference type="OrthoDB" id="1445783at2"/>
<sequence>MGKVKLIWDFRGPNGKRTAEHHCVHLHDFIKMEKLHGEAIKVVEFSEMHAAATMIIKEEDVTVMREKLKPHRGQRVE</sequence>
<dbReference type="EMBL" id="QBKT01000002">
    <property type="protein sequence ID" value="PTX63011.1"/>
    <property type="molecule type" value="Genomic_DNA"/>
</dbReference>
<keyword evidence="2" id="KW-1185">Reference proteome</keyword>
<gene>
    <name evidence="1" type="ORF">C8N46_102412</name>
</gene>
<dbReference type="Proteomes" id="UP000244090">
    <property type="component" value="Unassembled WGS sequence"/>
</dbReference>
<name>A0A2T6C3V8_9FLAO</name>
<dbReference type="RefSeq" id="WP_108113979.1">
    <property type="nucleotide sequence ID" value="NZ_QBKT01000002.1"/>
</dbReference>
<organism evidence="1 2">
    <name type="scientific">Kordia periserrulae</name>
    <dbReference type="NCBI Taxonomy" id="701523"/>
    <lineage>
        <taxon>Bacteria</taxon>
        <taxon>Pseudomonadati</taxon>
        <taxon>Bacteroidota</taxon>
        <taxon>Flavobacteriia</taxon>
        <taxon>Flavobacteriales</taxon>
        <taxon>Flavobacteriaceae</taxon>
        <taxon>Kordia</taxon>
    </lineage>
</organism>
<proteinExistence type="predicted"/>
<accession>A0A2T6C3V8</accession>
<comment type="caution">
    <text evidence="1">The sequence shown here is derived from an EMBL/GenBank/DDBJ whole genome shotgun (WGS) entry which is preliminary data.</text>
</comment>